<sequence length="152" mass="16956">MMAMAGGGDVDELALWGPVSNVGLEHLTPRIVRVDRHDDDTNDTSDAPDWEDNQHHLSGFTGLKKLEICDTDFVSMRGICSLLSQSSMLTLTHLSLRNSAGKWDGDDESNQDLVKALENLPALTYLDMRSTWVSRDFEKALRARLKDVNLVI</sequence>
<evidence type="ECO:0000313" key="2">
    <source>
        <dbReference type="Proteomes" id="UP001165082"/>
    </source>
</evidence>
<accession>A0A9W7E3T9</accession>
<protein>
    <submittedName>
        <fullName evidence="1">Uncharacterized protein</fullName>
    </submittedName>
</protein>
<comment type="caution">
    <text evidence="1">The sequence shown here is derived from an EMBL/GenBank/DDBJ whole genome shotgun (WGS) entry which is preliminary data.</text>
</comment>
<keyword evidence="2" id="KW-1185">Reference proteome</keyword>
<proteinExistence type="predicted"/>
<organism evidence="1 2">
    <name type="scientific">Triparma retinervis</name>
    <dbReference type="NCBI Taxonomy" id="2557542"/>
    <lineage>
        <taxon>Eukaryota</taxon>
        <taxon>Sar</taxon>
        <taxon>Stramenopiles</taxon>
        <taxon>Ochrophyta</taxon>
        <taxon>Bolidophyceae</taxon>
        <taxon>Parmales</taxon>
        <taxon>Triparmaceae</taxon>
        <taxon>Triparma</taxon>
    </lineage>
</organism>
<dbReference type="Gene3D" id="3.80.10.10">
    <property type="entry name" value="Ribonuclease Inhibitor"/>
    <property type="match status" value="1"/>
</dbReference>
<name>A0A9W7E3T9_9STRA</name>
<dbReference type="EMBL" id="BRXZ01002531">
    <property type="protein sequence ID" value="GMH64220.1"/>
    <property type="molecule type" value="Genomic_DNA"/>
</dbReference>
<dbReference type="OrthoDB" id="10462356at2759"/>
<evidence type="ECO:0000313" key="1">
    <source>
        <dbReference type="EMBL" id="GMH64220.1"/>
    </source>
</evidence>
<dbReference type="SUPFAM" id="SSF52047">
    <property type="entry name" value="RNI-like"/>
    <property type="match status" value="1"/>
</dbReference>
<dbReference type="AlphaFoldDB" id="A0A9W7E3T9"/>
<dbReference type="Proteomes" id="UP001165082">
    <property type="component" value="Unassembled WGS sequence"/>
</dbReference>
<reference evidence="1" key="1">
    <citation type="submission" date="2022-07" db="EMBL/GenBank/DDBJ databases">
        <title>Genome analysis of Parmales, a sister group of diatoms, reveals the evolutionary specialization of diatoms from phago-mixotrophs to photoautotrophs.</title>
        <authorList>
            <person name="Ban H."/>
            <person name="Sato S."/>
            <person name="Yoshikawa S."/>
            <person name="Kazumasa Y."/>
            <person name="Nakamura Y."/>
            <person name="Ichinomiya M."/>
            <person name="Saitoh K."/>
            <person name="Sato N."/>
            <person name="Blanc-Mathieu R."/>
            <person name="Endo H."/>
            <person name="Kuwata A."/>
            <person name="Ogata H."/>
        </authorList>
    </citation>
    <scope>NUCLEOTIDE SEQUENCE</scope>
</reference>
<gene>
    <name evidence="1" type="ORF">TrRE_jg2996</name>
</gene>
<dbReference type="InterPro" id="IPR032675">
    <property type="entry name" value="LRR_dom_sf"/>
</dbReference>